<dbReference type="Gene3D" id="3.90.1170.50">
    <property type="entry name" value="Aldehyde oxidase/xanthine dehydrogenase, a/b hammerhead"/>
    <property type="match status" value="1"/>
</dbReference>
<dbReference type="SMART" id="SM01008">
    <property type="entry name" value="Ald_Xan_dh_C"/>
    <property type="match status" value="1"/>
</dbReference>
<organism evidence="4 5">
    <name type="scientific">Pseudonocardia sulfidoxydans NBRC 16205</name>
    <dbReference type="NCBI Taxonomy" id="1223511"/>
    <lineage>
        <taxon>Bacteria</taxon>
        <taxon>Bacillati</taxon>
        <taxon>Actinomycetota</taxon>
        <taxon>Actinomycetes</taxon>
        <taxon>Pseudonocardiales</taxon>
        <taxon>Pseudonocardiaceae</taxon>
        <taxon>Pseudonocardia</taxon>
    </lineage>
</organism>
<sequence length="789" mass="83638">MPPKSLCASPENGSRLMQDTIGTLPLVGRALGRIEDRQLLSGTATFLDDIPIPGALHVAYVRSNVAHGTITAMDTRAARELTGVRAVITADDLDHVPPLVTPVANAANPPRHLLAKGVVRYVGEPIVAVVATSRYVAEDAAALVAVDIDPLPVVCTLAESLDPSKPVLHAGAGIDSNVLFDRVLESGDPDSAFQRAAHVIERTFRHSRVAPVPMETRGAAATIVEDELVLWASSQFPHALKETVSDLLGVEKVRVKCPDIGGGFGLKSLASPEEILVAWAAMYLNEPVKWVEDRSENLIASAHARDMEVSVRVAADHDGVLLAMEVDALCNTGAYSVHPITHTLEAAGVLSMTPGPYRLAHYRARARAMATNTCPAGPYRGVGLPVATLVHERVMDILADELGFSAVEIRRRNLITSDELPYLTATSQKYDSGDYVASLEAAAEMIGYDSFPSEQRAARSSGTLLGLGFATYVEWTGNNSKLFKQRGMTALKGWDSCQLDLDQDGRVSVWTSSPSIGQGTATTYAQVLADATGIAIDDIDIVQSDTGTGEVDGNGTGSSRSASVTSGAIILAGTELKSRLIEDAAALLDVPADELQIVDSEVSEHAGHERSIDVRILAGKADPGRYNIGRTFEADDVLYSYATHACRVSVDSETGEVDILQYVVAEDCGRVINPLIVEGQTKGALAQGIAAALYESFHYDEAGQPQTGSFMDYLVPTACELPRVTIRHLEIPAPNGILGAKGVGEGGTIAAGAAIANAVSNALASEHNTLPLRPEVLQGHARAIFENLH</sequence>
<evidence type="ECO:0000256" key="1">
    <source>
        <dbReference type="ARBA" id="ARBA00022505"/>
    </source>
</evidence>
<dbReference type="Pfam" id="PF20256">
    <property type="entry name" value="MoCoBD_2"/>
    <property type="match status" value="1"/>
</dbReference>
<evidence type="ECO:0000256" key="2">
    <source>
        <dbReference type="ARBA" id="ARBA00023002"/>
    </source>
</evidence>
<gene>
    <name evidence="4" type="ORF">PSU4_13700</name>
</gene>
<keyword evidence="1" id="KW-0500">Molybdenum</keyword>
<keyword evidence="2" id="KW-0560">Oxidoreductase</keyword>
<dbReference type="Pfam" id="PF01315">
    <property type="entry name" value="Ald_Xan_dh_C"/>
    <property type="match status" value="1"/>
</dbReference>
<dbReference type="EMBL" id="BJVJ01000008">
    <property type="protein sequence ID" value="GEL22416.1"/>
    <property type="molecule type" value="Genomic_DNA"/>
</dbReference>
<evidence type="ECO:0000313" key="5">
    <source>
        <dbReference type="Proteomes" id="UP000321685"/>
    </source>
</evidence>
<dbReference type="AlphaFoldDB" id="A0A511DC91"/>
<dbReference type="InterPro" id="IPR016208">
    <property type="entry name" value="Ald_Oxase/xanthine_DH-like"/>
</dbReference>
<dbReference type="PANTHER" id="PTHR11908">
    <property type="entry name" value="XANTHINE DEHYDROGENASE"/>
    <property type="match status" value="1"/>
</dbReference>
<evidence type="ECO:0000259" key="3">
    <source>
        <dbReference type="SMART" id="SM01008"/>
    </source>
</evidence>
<dbReference type="InterPro" id="IPR036856">
    <property type="entry name" value="Ald_Oxase/Xan_DH_a/b_sf"/>
</dbReference>
<keyword evidence="5" id="KW-1185">Reference proteome</keyword>
<dbReference type="SUPFAM" id="SSF56003">
    <property type="entry name" value="Molybdenum cofactor-binding domain"/>
    <property type="match status" value="1"/>
</dbReference>
<name>A0A511DC91_9PSEU</name>
<feature type="domain" description="Aldehyde oxidase/xanthine dehydrogenase a/b hammerhead" evidence="3">
    <location>
        <begin position="41"/>
        <end position="152"/>
    </location>
</feature>
<comment type="caution">
    <text evidence="4">The sequence shown here is derived from an EMBL/GenBank/DDBJ whole genome shotgun (WGS) entry which is preliminary data.</text>
</comment>
<dbReference type="InterPro" id="IPR037165">
    <property type="entry name" value="AldOxase/xan_DH_Mopterin-bd_sf"/>
</dbReference>
<dbReference type="SUPFAM" id="SSF54665">
    <property type="entry name" value="CO dehydrogenase molybdoprotein N-domain-like"/>
    <property type="match status" value="1"/>
</dbReference>
<protein>
    <submittedName>
        <fullName evidence="4">Dehydrogenase</fullName>
    </submittedName>
</protein>
<accession>A0A511DC91</accession>
<dbReference type="Gene3D" id="3.30.365.10">
    <property type="entry name" value="Aldehyde oxidase/xanthine dehydrogenase, molybdopterin binding domain"/>
    <property type="match status" value="4"/>
</dbReference>
<dbReference type="InterPro" id="IPR008274">
    <property type="entry name" value="AldOxase/xan_DH_MoCoBD1"/>
</dbReference>
<dbReference type="InterPro" id="IPR046867">
    <property type="entry name" value="AldOxase/xan_DH_MoCoBD2"/>
</dbReference>
<dbReference type="GO" id="GO:0005506">
    <property type="term" value="F:iron ion binding"/>
    <property type="evidence" value="ECO:0007669"/>
    <property type="project" value="InterPro"/>
</dbReference>
<evidence type="ECO:0000313" key="4">
    <source>
        <dbReference type="EMBL" id="GEL22416.1"/>
    </source>
</evidence>
<dbReference type="InterPro" id="IPR000674">
    <property type="entry name" value="Ald_Oxase/Xan_DH_a/b"/>
</dbReference>
<dbReference type="PANTHER" id="PTHR11908:SF132">
    <property type="entry name" value="ALDEHYDE OXIDASE 1-RELATED"/>
    <property type="match status" value="1"/>
</dbReference>
<reference evidence="4 5" key="1">
    <citation type="submission" date="2019-07" db="EMBL/GenBank/DDBJ databases">
        <title>Whole genome shotgun sequence of Pseudonocardia sulfidoxydans NBRC 16205.</title>
        <authorList>
            <person name="Hosoyama A."/>
            <person name="Uohara A."/>
            <person name="Ohji S."/>
            <person name="Ichikawa N."/>
        </authorList>
    </citation>
    <scope>NUCLEOTIDE SEQUENCE [LARGE SCALE GENOMIC DNA]</scope>
    <source>
        <strain evidence="4 5">NBRC 16205</strain>
    </source>
</reference>
<dbReference type="Proteomes" id="UP000321685">
    <property type="component" value="Unassembled WGS sequence"/>
</dbReference>
<dbReference type="GO" id="GO:0016491">
    <property type="term" value="F:oxidoreductase activity"/>
    <property type="evidence" value="ECO:0007669"/>
    <property type="project" value="UniProtKB-KW"/>
</dbReference>
<proteinExistence type="predicted"/>
<dbReference type="Pfam" id="PF02738">
    <property type="entry name" value="MoCoBD_1"/>
    <property type="match status" value="1"/>
</dbReference>